<accession>A0A6D2KRC0</accession>
<organism evidence="1 2">
    <name type="scientific">Microthlaspi erraticum</name>
    <dbReference type="NCBI Taxonomy" id="1685480"/>
    <lineage>
        <taxon>Eukaryota</taxon>
        <taxon>Viridiplantae</taxon>
        <taxon>Streptophyta</taxon>
        <taxon>Embryophyta</taxon>
        <taxon>Tracheophyta</taxon>
        <taxon>Spermatophyta</taxon>
        <taxon>Magnoliopsida</taxon>
        <taxon>eudicotyledons</taxon>
        <taxon>Gunneridae</taxon>
        <taxon>Pentapetalae</taxon>
        <taxon>rosids</taxon>
        <taxon>malvids</taxon>
        <taxon>Brassicales</taxon>
        <taxon>Brassicaceae</taxon>
        <taxon>Coluteocarpeae</taxon>
        <taxon>Microthlaspi</taxon>
    </lineage>
</organism>
<protein>
    <submittedName>
        <fullName evidence="1">Uncharacterized protein</fullName>
    </submittedName>
</protein>
<reference evidence="1" key="1">
    <citation type="submission" date="2020-01" db="EMBL/GenBank/DDBJ databases">
        <authorList>
            <person name="Mishra B."/>
        </authorList>
    </citation>
    <scope>NUCLEOTIDE SEQUENCE [LARGE SCALE GENOMIC DNA]</scope>
</reference>
<evidence type="ECO:0000313" key="2">
    <source>
        <dbReference type="Proteomes" id="UP000467841"/>
    </source>
</evidence>
<proteinExistence type="predicted"/>
<evidence type="ECO:0000313" key="1">
    <source>
        <dbReference type="EMBL" id="CAA7059423.1"/>
    </source>
</evidence>
<dbReference type="Proteomes" id="UP000467841">
    <property type="component" value="Unassembled WGS sequence"/>
</dbReference>
<keyword evidence="2" id="KW-1185">Reference proteome</keyword>
<name>A0A6D2KRC0_9BRAS</name>
<dbReference type="AlphaFoldDB" id="A0A6D2KRC0"/>
<sequence>MGEASFLVNPNNTLADQNVLRNKMTIDTLSSKMEALSKEYGRALSPNANGLIFKMHLYSRSCNDHSVFAFPICPLCFSSP</sequence>
<dbReference type="EMBL" id="CACVBM020001773">
    <property type="protein sequence ID" value="CAA7059423.1"/>
    <property type="molecule type" value="Genomic_DNA"/>
</dbReference>
<gene>
    <name evidence="1" type="ORF">MERR_LOCUS46659</name>
</gene>
<comment type="caution">
    <text evidence="1">The sequence shown here is derived from an EMBL/GenBank/DDBJ whole genome shotgun (WGS) entry which is preliminary data.</text>
</comment>